<evidence type="ECO:0000256" key="5">
    <source>
        <dbReference type="ARBA" id="ARBA00022691"/>
    </source>
</evidence>
<feature type="domain" description="SET" evidence="8">
    <location>
        <begin position="106"/>
        <end position="232"/>
    </location>
</feature>
<evidence type="ECO:0000256" key="6">
    <source>
        <dbReference type="ARBA" id="ARBA00022723"/>
    </source>
</evidence>
<evidence type="ECO:0008006" key="13">
    <source>
        <dbReference type="Google" id="ProtNLM"/>
    </source>
</evidence>
<feature type="domain" description="Post-SET" evidence="10">
    <location>
        <begin position="246"/>
        <end position="262"/>
    </location>
</feature>
<keyword evidence="4" id="KW-0808">Transferase</keyword>
<sequence length="268" mass="30290">MDCTDNYCHTNSHIMYFPRCIPTKEVEATIQPTTVFCNCSNSNCEENNCACIQRSGTYYSFTDKNQLESYKIVLTNKNRPTYECNENCQCVNSLCGNKLVQCGPRSGLIVKICEESKKGQGVFTEKSISNGNFVCEYAGEVISEREALIRFKINAKKKKMNYIFCIDEYFGNKNIKTFIDASAYGNIGRYVNHSCDPNCVMMITRINDNIPVLALFACRNIAVNEELSYDYGIINKNEQSDEDTSLSTKCLCGSETCSGFLPYDTRII</sequence>
<dbReference type="Gene3D" id="2.170.270.10">
    <property type="entry name" value="SET domain"/>
    <property type="match status" value="1"/>
</dbReference>
<gene>
    <name evidence="11" type="ORF">ABEB36_004674</name>
</gene>
<dbReference type="InterPro" id="IPR007728">
    <property type="entry name" value="Pre-SET_dom"/>
</dbReference>
<evidence type="ECO:0000256" key="7">
    <source>
        <dbReference type="ARBA" id="ARBA00022833"/>
    </source>
</evidence>
<keyword evidence="12" id="KW-1185">Reference proteome</keyword>
<evidence type="ECO:0000256" key="3">
    <source>
        <dbReference type="ARBA" id="ARBA00022603"/>
    </source>
</evidence>
<dbReference type="GO" id="GO:0032259">
    <property type="term" value="P:methylation"/>
    <property type="evidence" value="ECO:0007669"/>
    <property type="project" value="UniProtKB-KW"/>
</dbReference>
<feature type="domain" description="Pre-SET" evidence="9">
    <location>
        <begin position="35"/>
        <end position="103"/>
    </location>
</feature>
<keyword evidence="2" id="KW-0158">Chromosome</keyword>
<dbReference type="Proteomes" id="UP001566132">
    <property type="component" value="Unassembled WGS sequence"/>
</dbReference>
<evidence type="ECO:0000256" key="1">
    <source>
        <dbReference type="ARBA" id="ARBA00004286"/>
    </source>
</evidence>
<accession>A0ABD1F450</accession>
<dbReference type="GO" id="GO:0008276">
    <property type="term" value="F:protein methyltransferase activity"/>
    <property type="evidence" value="ECO:0007669"/>
    <property type="project" value="UniProtKB-ARBA"/>
</dbReference>
<keyword evidence="7" id="KW-0862">Zinc</keyword>
<dbReference type="InterPro" id="IPR050973">
    <property type="entry name" value="H3K9_Histone-Lys_N-MTase"/>
</dbReference>
<comment type="subcellular location">
    <subcellularLocation>
        <location evidence="1">Chromosome</location>
    </subcellularLocation>
</comment>
<evidence type="ECO:0000313" key="12">
    <source>
        <dbReference type="Proteomes" id="UP001566132"/>
    </source>
</evidence>
<reference evidence="11 12" key="1">
    <citation type="submission" date="2024-05" db="EMBL/GenBank/DDBJ databases">
        <title>Genetic variation in Jamaican populations of the coffee berry borer (Hypothenemus hampei).</title>
        <authorList>
            <person name="Errbii M."/>
            <person name="Myrie A."/>
        </authorList>
    </citation>
    <scope>NUCLEOTIDE SEQUENCE [LARGE SCALE GENOMIC DNA]</scope>
    <source>
        <strain evidence="11">JA-Hopewell-2020-01-JO</strain>
        <tissue evidence="11">Whole body</tissue>
    </source>
</reference>
<dbReference type="InterPro" id="IPR046341">
    <property type="entry name" value="SET_dom_sf"/>
</dbReference>
<dbReference type="InterPro" id="IPR003616">
    <property type="entry name" value="Post-SET_dom"/>
</dbReference>
<keyword evidence="5" id="KW-0949">S-adenosyl-L-methionine</keyword>
<keyword evidence="3" id="KW-0489">Methyltransferase</keyword>
<evidence type="ECO:0000256" key="4">
    <source>
        <dbReference type="ARBA" id="ARBA00022679"/>
    </source>
</evidence>
<proteinExistence type="predicted"/>
<name>A0ABD1F450_HYPHA</name>
<evidence type="ECO:0000259" key="10">
    <source>
        <dbReference type="PROSITE" id="PS50868"/>
    </source>
</evidence>
<evidence type="ECO:0000313" key="11">
    <source>
        <dbReference type="EMBL" id="KAL1510016.1"/>
    </source>
</evidence>
<dbReference type="PROSITE" id="PS50280">
    <property type="entry name" value="SET"/>
    <property type="match status" value="1"/>
</dbReference>
<protein>
    <recommendedName>
        <fullName evidence="13">Histone-lysine N-methyltransferase set-23</fullName>
    </recommendedName>
</protein>
<dbReference type="GO" id="GO:0005694">
    <property type="term" value="C:chromosome"/>
    <property type="evidence" value="ECO:0007669"/>
    <property type="project" value="UniProtKB-SubCell"/>
</dbReference>
<dbReference type="SUPFAM" id="SSF82199">
    <property type="entry name" value="SET domain"/>
    <property type="match status" value="1"/>
</dbReference>
<dbReference type="Pfam" id="PF00856">
    <property type="entry name" value="SET"/>
    <property type="match status" value="1"/>
</dbReference>
<organism evidence="11 12">
    <name type="scientific">Hypothenemus hampei</name>
    <name type="common">Coffee berry borer</name>
    <dbReference type="NCBI Taxonomy" id="57062"/>
    <lineage>
        <taxon>Eukaryota</taxon>
        <taxon>Metazoa</taxon>
        <taxon>Ecdysozoa</taxon>
        <taxon>Arthropoda</taxon>
        <taxon>Hexapoda</taxon>
        <taxon>Insecta</taxon>
        <taxon>Pterygota</taxon>
        <taxon>Neoptera</taxon>
        <taxon>Endopterygota</taxon>
        <taxon>Coleoptera</taxon>
        <taxon>Polyphaga</taxon>
        <taxon>Cucujiformia</taxon>
        <taxon>Curculionidae</taxon>
        <taxon>Scolytinae</taxon>
        <taxon>Hypothenemus</taxon>
    </lineage>
</organism>
<evidence type="ECO:0000256" key="2">
    <source>
        <dbReference type="ARBA" id="ARBA00022454"/>
    </source>
</evidence>
<dbReference type="PROSITE" id="PS50868">
    <property type="entry name" value="POST_SET"/>
    <property type="match status" value="1"/>
</dbReference>
<dbReference type="InterPro" id="IPR001214">
    <property type="entry name" value="SET_dom"/>
</dbReference>
<dbReference type="EMBL" id="JBDJPC010000003">
    <property type="protein sequence ID" value="KAL1510016.1"/>
    <property type="molecule type" value="Genomic_DNA"/>
</dbReference>
<dbReference type="PROSITE" id="PS50867">
    <property type="entry name" value="PRE_SET"/>
    <property type="match status" value="1"/>
</dbReference>
<dbReference type="PANTHER" id="PTHR46223:SF3">
    <property type="entry name" value="HISTONE-LYSINE N-METHYLTRANSFERASE SET-23"/>
    <property type="match status" value="1"/>
</dbReference>
<dbReference type="SMART" id="SM00317">
    <property type="entry name" value="SET"/>
    <property type="match status" value="1"/>
</dbReference>
<comment type="caution">
    <text evidence="11">The sequence shown here is derived from an EMBL/GenBank/DDBJ whole genome shotgun (WGS) entry which is preliminary data.</text>
</comment>
<dbReference type="GO" id="GO:0008757">
    <property type="term" value="F:S-adenosylmethionine-dependent methyltransferase activity"/>
    <property type="evidence" value="ECO:0007669"/>
    <property type="project" value="UniProtKB-ARBA"/>
</dbReference>
<dbReference type="GO" id="GO:0008170">
    <property type="term" value="F:N-methyltransferase activity"/>
    <property type="evidence" value="ECO:0007669"/>
    <property type="project" value="UniProtKB-ARBA"/>
</dbReference>
<evidence type="ECO:0000259" key="8">
    <source>
        <dbReference type="PROSITE" id="PS50280"/>
    </source>
</evidence>
<dbReference type="AlphaFoldDB" id="A0ABD1F450"/>
<dbReference type="PANTHER" id="PTHR46223">
    <property type="entry name" value="HISTONE-LYSINE N-METHYLTRANSFERASE SUV39H"/>
    <property type="match status" value="1"/>
</dbReference>
<keyword evidence="6" id="KW-0479">Metal-binding</keyword>
<evidence type="ECO:0000259" key="9">
    <source>
        <dbReference type="PROSITE" id="PS50867"/>
    </source>
</evidence>
<dbReference type="GO" id="GO:0046872">
    <property type="term" value="F:metal ion binding"/>
    <property type="evidence" value="ECO:0007669"/>
    <property type="project" value="UniProtKB-KW"/>
</dbReference>